<proteinExistence type="predicted"/>
<gene>
    <name evidence="2" type="ORF">A3B90_00905</name>
</gene>
<dbReference type="AlphaFoldDB" id="A0A1F6M4U4"/>
<comment type="caution">
    <text evidence="2">The sequence shown here is derived from an EMBL/GenBank/DDBJ whole genome shotgun (WGS) entry which is preliminary data.</text>
</comment>
<organism evidence="2 3">
    <name type="scientific">Candidatus Magasanikbacteria bacterium RIFCSPHIGHO2_02_FULL_41_13</name>
    <dbReference type="NCBI Taxonomy" id="1798676"/>
    <lineage>
        <taxon>Bacteria</taxon>
        <taxon>Candidatus Magasanikiibacteriota</taxon>
    </lineage>
</organism>
<evidence type="ECO:0000313" key="3">
    <source>
        <dbReference type="Proteomes" id="UP000178742"/>
    </source>
</evidence>
<feature type="compositionally biased region" description="Basic and acidic residues" evidence="1">
    <location>
        <begin position="56"/>
        <end position="65"/>
    </location>
</feature>
<feature type="region of interest" description="Disordered" evidence="1">
    <location>
        <begin position="31"/>
        <end position="80"/>
    </location>
</feature>
<evidence type="ECO:0000256" key="1">
    <source>
        <dbReference type="SAM" id="MobiDB-lite"/>
    </source>
</evidence>
<accession>A0A1F6M4U4</accession>
<name>A0A1F6M4U4_9BACT</name>
<evidence type="ECO:0000313" key="2">
    <source>
        <dbReference type="EMBL" id="OGH66578.1"/>
    </source>
</evidence>
<protein>
    <submittedName>
        <fullName evidence="2">Uncharacterized protein</fullName>
    </submittedName>
</protein>
<dbReference type="STRING" id="1798676.A3B90_00905"/>
<feature type="compositionally biased region" description="Low complexity" evidence="1">
    <location>
        <begin position="36"/>
        <end position="49"/>
    </location>
</feature>
<dbReference type="EMBL" id="MFPX01000015">
    <property type="protein sequence ID" value="OGH66578.1"/>
    <property type="molecule type" value="Genomic_DNA"/>
</dbReference>
<sequence>MLGGARRGAWLNPSRMLPFDLRRRLGWRLDHHDGRGLAAPGAAGAAANDGGQGKASNDHEDHEGNAFDDQPADCGQDEKA</sequence>
<reference evidence="2 3" key="1">
    <citation type="journal article" date="2016" name="Nat. Commun.">
        <title>Thousands of microbial genomes shed light on interconnected biogeochemical processes in an aquifer system.</title>
        <authorList>
            <person name="Anantharaman K."/>
            <person name="Brown C.T."/>
            <person name="Hug L.A."/>
            <person name="Sharon I."/>
            <person name="Castelle C.J."/>
            <person name="Probst A.J."/>
            <person name="Thomas B.C."/>
            <person name="Singh A."/>
            <person name="Wilkins M.J."/>
            <person name="Karaoz U."/>
            <person name="Brodie E.L."/>
            <person name="Williams K.H."/>
            <person name="Hubbard S.S."/>
            <person name="Banfield J.F."/>
        </authorList>
    </citation>
    <scope>NUCLEOTIDE SEQUENCE [LARGE SCALE GENOMIC DNA]</scope>
</reference>
<dbReference type="Proteomes" id="UP000178742">
    <property type="component" value="Unassembled WGS sequence"/>
</dbReference>